<dbReference type="Pfam" id="PF02518">
    <property type="entry name" value="HATPase_c"/>
    <property type="match status" value="1"/>
</dbReference>
<dbReference type="EMBL" id="BAABKB010000033">
    <property type="protein sequence ID" value="GAA5030741.1"/>
    <property type="molecule type" value="Genomic_DNA"/>
</dbReference>
<keyword evidence="8" id="KW-0902">Two-component regulatory system</keyword>
<comment type="caution">
    <text evidence="11">The sequence shown here is derived from an EMBL/GenBank/DDBJ whole genome shotgun (WGS) entry which is preliminary data.</text>
</comment>
<dbReference type="InterPro" id="IPR036890">
    <property type="entry name" value="HATPase_C_sf"/>
</dbReference>
<keyword evidence="4" id="KW-0808">Transferase</keyword>
<keyword evidence="3" id="KW-0597">Phosphoprotein</keyword>
<evidence type="ECO:0000259" key="9">
    <source>
        <dbReference type="Pfam" id="PF02518"/>
    </source>
</evidence>
<keyword evidence="7" id="KW-0067">ATP-binding</keyword>
<keyword evidence="5" id="KW-0547">Nucleotide-binding</keyword>
<dbReference type="SUPFAM" id="SSF55874">
    <property type="entry name" value="ATPase domain of HSP90 chaperone/DNA topoisomerase II/histidine kinase"/>
    <property type="match status" value="1"/>
</dbReference>
<sequence>MPPLTAQALLIRDDSHKGEGAAQGSLSWQRAWGRSASTVTYMTYLDSMARRRAPQAVVDMVLALLVTVGALAVPERPPAGPPLTAPDTRLVLLALLSGLPLAVHRKWPLPALLTVVAAVAALQACYYFPPLVGPGRTWIGIPYMGAAAAVFLTAVRSSRRVATIVVTAVIPAVAVAEALMEPGFRTANAATMTILLVAAWALGRLSGARKALAQDAVQKAAALEREQHANARAAVAQERARIARELHDIVAHNVSLMVVQTIAADRVQDRDAAKTHELHHIIEQTGRAAVGELRQLLHVLRADENEDGVPSRQLPQPTLQEIPRLVESVRTAGLDIDFMSTGEPAQLPAGSELAVYRVAQEALTNTLRHAGHTRARLSLDWGPDRTLTVRVCDEGRQPGNTLPTPRAAVKGAGHGLVGMRERIAAVGGALHIGPRPGGGFCVHATVPVPAEGDCGTTEGEQAP</sequence>
<dbReference type="PANTHER" id="PTHR24421">
    <property type="entry name" value="NITRATE/NITRITE SENSOR PROTEIN NARX-RELATED"/>
    <property type="match status" value="1"/>
</dbReference>
<dbReference type="CDD" id="cd16917">
    <property type="entry name" value="HATPase_UhpB-NarQ-NarX-like"/>
    <property type="match status" value="1"/>
</dbReference>
<dbReference type="EC" id="2.7.13.3" evidence="2"/>
<name>A0ABP9JI62_9ACTN</name>
<accession>A0ABP9JI62</accession>
<keyword evidence="12" id="KW-1185">Reference proteome</keyword>
<protein>
    <recommendedName>
        <fullName evidence="2">histidine kinase</fullName>
        <ecNumber evidence="2">2.7.13.3</ecNumber>
    </recommendedName>
</protein>
<reference evidence="12" key="1">
    <citation type="journal article" date="2019" name="Int. J. Syst. Evol. Microbiol.">
        <title>The Global Catalogue of Microorganisms (GCM) 10K type strain sequencing project: providing services to taxonomists for standard genome sequencing and annotation.</title>
        <authorList>
            <consortium name="The Broad Institute Genomics Platform"/>
            <consortium name="The Broad Institute Genome Sequencing Center for Infectious Disease"/>
            <person name="Wu L."/>
            <person name="Ma J."/>
        </authorList>
    </citation>
    <scope>NUCLEOTIDE SEQUENCE [LARGE SCALE GENOMIC DNA]</scope>
    <source>
        <strain evidence="12">JCM 18409</strain>
    </source>
</reference>
<evidence type="ECO:0000256" key="2">
    <source>
        <dbReference type="ARBA" id="ARBA00012438"/>
    </source>
</evidence>
<dbReference type="InterPro" id="IPR003594">
    <property type="entry name" value="HATPase_dom"/>
</dbReference>
<evidence type="ECO:0000259" key="10">
    <source>
        <dbReference type="Pfam" id="PF07730"/>
    </source>
</evidence>
<organism evidence="11 12">
    <name type="scientific">Streptomyces siamensis</name>
    <dbReference type="NCBI Taxonomy" id="1274986"/>
    <lineage>
        <taxon>Bacteria</taxon>
        <taxon>Bacillati</taxon>
        <taxon>Actinomycetota</taxon>
        <taxon>Actinomycetes</taxon>
        <taxon>Kitasatosporales</taxon>
        <taxon>Streptomycetaceae</taxon>
        <taxon>Streptomyces</taxon>
    </lineage>
</organism>
<dbReference type="PANTHER" id="PTHR24421:SF10">
    <property type="entry name" value="NITRATE_NITRITE SENSOR PROTEIN NARQ"/>
    <property type="match status" value="1"/>
</dbReference>
<dbReference type="Gene3D" id="1.20.5.1930">
    <property type="match status" value="1"/>
</dbReference>
<proteinExistence type="predicted"/>
<comment type="catalytic activity">
    <reaction evidence="1">
        <text>ATP + protein L-histidine = ADP + protein N-phospho-L-histidine.</text>
        <dbReference type="EC" id="2.7.13.3"/>
    </reaction>
</comment>
<keyword evidence="6" id="KW-0418">Kinase</keyword>
<evidence type="ECO:0000256" key="6">
    <source>
        <dbReference type="ARBA" id="ARBA00022777"/>
    </source>
</evidence>
<evidence type="ECO:0000256" key="4">
    <source>
        <dbReference type="ARBA" id="ARBA00022679"/>
    </source>
</evidence>
<evidence type="ECO:0000256" key="1">
    <source>
        <dbReference type="ARBA" id="ARBA00000085"/>
    </source>
</evidence>
<gene>
    <name evidence="11" type="ORF">GCM10023335_71470</name>
</gene>
<evidence type="ECO:0000256" key="7">
    <source>
        <dbReference type="ARBA" id="ARBA00022840"/>
    </source>
</evidence>
<dbReference type="InterPro" id="IPR011712">
    <property type="entry name" value="Sig_transdc_His_kin_sub3_dim/P"/>
</dbReference>
<evidence type="ECO:0000256" key="8">
    <source>
        <dbReference type="ARBA" id="ARBA00023012"/>
    </source>
</evidence>
<evidence type="ECO:0000313" key="11">
    <source>
        <dbReference type="EMBL" id="GAA5030741.1"/>
    </source>
</evidence>
<dbReference type="Pfam" id="PF07730">
    <property type="entry name" value="HisKA_3"/>
    <property type="match status" value="1"/>
</dbReference>
<dbReference type="Proteomes" id="UP001501759">
    <property type="component" value="Unassembled WGS sequence"/>
</dbReference>
<evidence type="ECO:0000256" key="3">
    <source>
        <dbReference type="ARBA" id="ARBA00022553"/>
    </source>
</evidence>
<feature type="domain" description="Signal transduction histidine kinase subgroup 3 dimerisation and phosphoacceptor" evidence="10">
    <location>
        <begin position="238"/>
        <end position="303"/>
    </location>
</feature>
<feature type="domain" description="Histidine kinase/HSP90-like ATPase" evidence="9">
    <location>
        <begin position="351"/>
        <end position="449"/>
    </location>
</feature>
<evidence type="ECO:0000313" key="12">
    <source>
        <dbReference type="Proteomes" id="UP001501759"/>
    </source>
</evidence>
<dbReference type="Gene3D" id="3.30.565.10">
    <property type="entry name" value="Histidine kinase-like ATPase, C-terminal domain"/>
    <property type="match status" value="1"/>
</dbReference>
<evidence type="ECO:0000256" key="5">
    <source>
        <dbReference type="ARBA" id="ARBA00022741"/>
    </source>
</evidence>
<dbReference type="InterPro" id="IPR050482">
    <property type="entry name" value="Sensor_HK_TwoCompSys"/>
</dbReference>